<dbReference type="Ensembl" id="ENSACUT00000022836.1">
    <property type="protein sequence ID" value="ENSACUP00000021421.1"/>
    <property type="gene ID" value="ENSACUG00000014312.1"/>
</dbReference>
<organism evidence="1 2">
    <name type="scientific">Athene cunicularia</name>
    <name type="common">Burrowing owl</name>
    <name type="synonym">Speotyto cunicularia</name>
    <dbReference type="NCBI Taxonomy" id="194338"/>
    <lineage>
        <taxon>Eukaryota</taxon>
        <taxon>Metazoa</taxon>
        <taxon>Chordata</taxon>
        <taxon>Craniata</taxon>
        <taxon>Vertebrata</taxon>
        <taxon>Euteleostomi</taxon>
        <taxon>Archelosauria</taxon>
        <taxon>Archosauria</taxon>
        <taxon>Dinosauria</taxon>
        <taxon>Saurischia</taxon>
        <taxon>Theropoda</taxon>
        <taxon>Coelurosauria</taxon>
        <taxon>Aves</taxon>
        <taxon>Neognathae</taxon>
        <taxon>Neoaves</taxon>
        <taxon>Telluraves</taxon>
        <taxon>Strigiformes</taxon>
        <taxon>Strigidae</taxon>
        <taxon>Athene</taxon>
    </lineage>
</organism>
<dbReference type="AlphaFoldDB" id="A0A663NC54"/>
<name>A0A663NC54_ATHCN</name>
<dbReference type="Proteomes" id="UP000472269">
    <property type="component" value="Unplaced"/>
</dbReference>
<keyword evidence="2" id="KW-1185">Reference proteome</keyword>
<evidence type="ECO:0000313" key="2">
    <source>
        <dbReference type="Proteomes" id="UP000472269"/>
    </source>
</evidence>
<evidence type="ECO:0000313" key="1">
    <source>
        <dbReference type="Ensembl" id="ENSACUP00000021421.1"/>
    </source>
</evidence>
<proteinExistence type="predicted"/>
<reference evidence="1" key="2">
    <citation type="submission" date="2025-09" db="UniProtKB">
        <authorList>
            <consortium name="Ensembl"/>
        </authorList>
    </citation>
    <scope>IDENTIFICATION</scope>
</reference>
<accession>A0A663NC54</accession>
<sequence>MRFFFSKIALGIKHEIDHLCAPGKSCHLENNLTGLDGSDLLPKLQSPALGNREGRAEGTPASVAKAWMAGGYHPHVPGGQVPPTTLSSLQIHAAAPGIRGWVQVLKSLPQVLGMHLGLAVCTGEPV</sequence>
<protein>
    <submittedName>
        <fullName evidence="1">Uncharacterized protein</fullName>
    </submittedName>
</protein>
<reference evidence="1" key="1">
    <citation type="submission" date="2025-08" db="UniProtKB">
        <authorList>
            <consortium name="Ensembl"/>
        </authorList>
    </citation>
    <scope>IDENTIFICATION</scope>
</reference>